<dbReference type="Pfam" id="PF01233">
    <property type="entry name" value="NMT"/>
    <property type="match status" value="1"/>
</dbReference>
<comment type="similarity">
    <text evidence="1 6">Belongs to the NMT family.</text>
</comment>
<evidence type="ECO:0000256" key="6">
    <source>
        <dbReference type="RuleBase" id="RU004178"/>
    </source>
</evidence>
<dbReference type="InterPro" id="IPR016181">
    <property type="entry name" value="Acyl_CoA_acyltransferase"/>
</dbReference>
<comment type="function">
    <text evidence="5">Adds a myristoyl group to the N-terminal glycine residue of certain cellular proteins.</text>
</comment>
<gene>
    <name evidence="10" type="ORF">IE077_000889</name>
</gene>
<evidence type="ECO:0000256" key="4">
    <source>
        <dbReference type="ARBA" id="ARBA00023315"/>
    </source>
</evidence>
<organism evidence="10 11">
    <name type="scientific">Cardiosporidium cionae</name>
    <dbReference type="NCBI Taxonomy" id="476202"/>
    <lineage>
        <taxon>Eukaryota</taxon>
        <taxon>Sar</taxon>
        <taxon>Alveolata</taxon>
        <taxon>Apicomplexa</taxon>
        <taxon>Aconoidasida</taxon>
        <taxon>Nephromycida</taxon>
        <taxon>Cardiosporidium</taxon>
    </lineage>
</organism>
<dbReference type="Proteomes" id="UP000823046">
    <property type="component" value="Unassembled WGS sequence"/>
</dbReference>
<evidence type="ECO:0000313" key="10">
    <source>
        <dbReference type="EMBL" id="KAF8819527.1"/>
    </source>
</evidence>
<reference evidence="10 11" key="1">
    <citation type="journal article" date="2020" name="bioRxiv">
        <title>Metabolic contributions of an alphaproteobacterial endosymbiont in the apicomplexan Cardiosporidium cionae.</title>
        <authorList>
            <person name="Hunter E.S."/>
            <person name="Paight C.J."/>
            <person name="Lane C.E."/>
        </authorList>
    </citation>
    <scope>NUCLEOTIDE SEQUENCE [LARGE SCALE GENOMIC DNA]</scope>
    <source>
        <strain evidence="10">ESH_2018</strain>
    </source>
</reference>
<evidence type="ECO:0000313" key="11">
    <source>
        <dbReference type="Proteomes" id="UP000823046"/>
    </source>
</evidence>
<dbReference type="InterPro" id="IPR000903">
    <property type="entry name" value="NMT"/>
</dbReference>
<comment type="catalytic activity">
    <reaction evidence="5">
        <text>N-terminal glycyl-[protein] + tetradecanoyl-CoA = N-tetradecanoylglycyl-[protein] + CoA + H(+)</text>
        <dbReference type="Rhea" id="RHEA:15521"/>
        <dbReference type="Rhea" id="RHEA-COMP:12666"/>
        <dbReference type="Rhea" id="RHEA-COMP:12667"/>
        <dbReference type="ChEBI" id="CHEBI:15378"/>
        <dbReference type="ChEBI" id="CHEBI:57287"/>
        <dbReference type="ChEBI" id="CHEBI:57385"/>
        <dbReference type="ChEBI" id="CHEBI:64723"/>
        <dbReference type="ChEBI" id="CHEBI:133050"/>
        <dbReference type="EC" id="2.3.1.97"/>
    </reaction>
</comment>
<dbReference type="PANTHER" id="PTHR11377">
    <property type="entry name" value="N-MYRISTOYL TRANSFERASE"/>
    <property type="match status" value="1"/>
</dbReference>
<evidence type="ECO:0000256" key="5">
    <source>
        <dbReference type="RuleBase" id="RU000586"/>
    </source>
</evidence>
<dbReference type="InterPro" id="IPR022676">
    <property type="entry name" value="NMT_N"/>
</dbReference>
<dbReference type="EMBL" id="JADAQX010000709">
    <property type="protein sequence ID" value="KAF8819527.1"/>
    <property type="molecule type" value="Genomic_DNA"/>
</dbReference>
<dbReference type="InterPro" id="IPR022677">
    <property type="entry name" value="NMT_C"/>
</dbReference>
<evidence type="ECO:0000256" key="1">
    <source>
        <dbReference type="ARBA" id="ARBA00009469"/>
    </source>
</evidence>
<dbReference type="SUPFAM" id="SSF55729">
    <property type="entry name" value="Acyl-CoA N-acyltransferases (Nat)"/>
    <property type="match status" value="2"/>
</dbReference>
<sequence>MDEQKINSQNEEGTANCQKKSNGLRITESQVATSVHKFWDKMPVPKLSDEIESTFHGPIDIPKTVQDVKDEPYKLPSEFVWSECNIFDPVEAEEVLIKEITRRINLRNIWQAAYTAGAVLTKPVAKTRYWHRSLNPRKLVDIGFSALGKRMTMSRALKLYKVPPAPLISGIRVMREEDVPSVCKLVTTFLSKYKVALILSEEECAHWLLPRENVIYSYVREFGGKITDFISFYDLPSSILKKDNYDTLKAAYSYYNVATTVPLKDLISDALSLATSIGFDVYNALDIVDNSSFFEHLKFGIGDGFLQYYLFNWKCPMVESSDVALILM</sequence>
<evidence type="ECO:0000259" key="9">
    <source>
        <dbReference type="Pfam" id="PF02799"/>
    </source>
</evidence>
<dbReference type="PIRSF" id="PIRSF015892">
    <property type="entry name" value="N-myristl_transf"/>
    <property type="match status" value="1"/>
</dbReference>
<dbReference type="Pfam" id="PF02799">
    <property type="entry name" value="NMT_C"/>
    <property type="match status" value="1"/>
</dbReference>
<feature type="domain" description="Glycylpeptide N-tetradecanoyltransferase N-terminal" evidence="8">
    <location>
        <begin position="94"/>
        <end position="126"/>
    </location>
</feature>
<feature type="region of interest" description="Disordered" evidence="7">
    <location>
        <begin position="1"/>
        <end position="22"/>
    </location>
</feature>
<dbReference type="PANTHER" id="PTHR11377:SF5">
    <property type="entry name" value="GLYCYLPEPTIDE N-TETRADECANOYLTRANSFERASE"/>
    <property type="match status" value="1"/>
</dbReference>
<accession>A0ABQ7J6A8</accession>
<evidence type="ECO:0000256" key="3">
    <source>
        <dbReference type="ARBA" id="ARBA00022679"/>
    </source>
</evidence>
<feature type="domain" description="Glycylpeptide N-tetradecanoyltransferase C-terminal" evidence="9">
    <location>
        <begin position="141"/>
        <end position="319"/>
    </location>
</feature>
<protein>
    <recommendedName>
        <fullName evidence="2 5">Glycylpeptide N-tetradecanoyltransferase</fullName>
        <ecNumber evidence="2 5">2.3.1.97</ecNumber>
    </recommendedName>
</protein>
<comment type="caution">
    <text evidence="10">The sequence shown here is derived from an EMBL/GenBank/DDBJ whole genome shotgun (WGS) entry which is preliminary data.</text>
</comment>
<dbReference type="PROSITE" id="PS00976">
    <property type="entry name" value="NMT_2"/>
    <property type="match status" value="1"/>
</dbReference>
<dbReference type="InterPro" id="IPR022678">
    <property type="entry name" value="NMT_CS"/>
</dbReference>
<dbReference type="EC" id="2.3.1.97" evidence="2 5"/>
<keyword evidence="4 5" id="KW-0012">Acyltransferase</keyword>
<keyword evidence="3 5" id="KW-0808">Transferase</keyword>
<evidence type="ECO:0000259" key="8">
    <source>
        <dbReference type="Pfam" id="PF01233"/>
    </source>
</evidence>
<keyword evidence="11" id="KW-1185">Reference proteome</keyword>
<proteinExistence type="inferred from homology"/>
<feature type="compositionally biased region" description="Polar residues" evidence="7">
    <location>
        <begin position="1"/>
        <end position="21"/>
    </location>
</feature>
<evidence type="ECO:0000256" key="2">
    <source>
        <dbReference type="ARBA" id="ARBA00012923"/>
    </source>
</evidence>
<dbReference type="Gene3D" id="3.40.630.170">
    <property type="match status" value="2"/>
</dbReference>
<name>A0ABQ7J6A8_9APIC</name>
<evidence type="ECO:0000256" key="7">
    <source>
        <dbReference type="SAM" id="MobiDB-lite"/>
    </source>
</evidence>